<dbReference type="SUPFAM" id="SSF51445">
    <property type="entry name" value="(Trans)glycosidases"/>
    <property type="match status" value="1"/>
</dbReference>
<comment type="similarity">
    <text evidence="1">Belongs to the glycosyl hydrolase 2 family.</text>
</comment>
<keyword evidence="5" id="KW-0732">Signal</keyword>
<dbReference type="PROSITE" id="PS51318">
    <property type="entry name" value="TAT"/>
    <property type="match status" value="1"/>
</dbReference>
<dbReference type="RefSeq" id="WP_208897115.1">
    <property type="nucleotide sequence ID" value="NZ_CP011497.1"/>
</dbReference>
<feature type="domain" description="F5/8 type C" evidence="6">
    <location>
        <begin position="872"/>
        <end position="1032"/>
    </location>
</feature>
<dbReference type="InterPro" id="IPR008979">
    <property type="entry name" value="Galactose-bd-like_sf"/>
</dbReference>
<dbReference type="Pfam" id="PF18565">
    <property type="entry name" value="Glyco_hydro2_C5"/>
    <property type="match status" value="1"/>
</dbReference>
<dbReference type="PANTHER" id="PTHR42732">
    <property type="entry name" value="BETA-GALACTOSIDASE"/>
    <property type="match status" value="1"/>
</dbReference>
<feature type="chain" id="PRO_5045626608" evidence="5">
    <location>
        <begin position="33"/>
        <end position="1032"/>
    </location>
</feature>
<gene>
    <name evidence="7" type="ORF">ABB07_03065</name>
</gene>
<dbReference type="Gene3D" id="2.60.120.260">
    <property type="entry name" value="Galactose-binding domain-like"/>
    <property type="match status" value="2"/>
</dbReference>
<proteinExistence type="inferred from homology"/>
<protein>
    <submittedName>
        <fullName evidence="7">Beta-galactosidase</fullName>
    </submittedName>
</protein>
<dbReference type="InterPro" id="IPR006103">
    <property type="entry name" value="Glyco_hydro_2_cat"/>
</dbReference>
<dbReference type="EMBL" id="CP011497">
    <property type="protein sequence ID" value="AKJ09041.1"/>
    <property type="molecule type" value="Genomic_DNA"/>
</dbReference>
<dbReference type="Pfam" id="PF02836">
    <property type="entry name" value="Glyco_hydro_2_C"/>
    <property type="match status" value="1"/>
</dbReference>
<evidence type="ECO:0000256" key="2">
    <source>
        <dbReference type="ARBA" id="ARBA00022801"/>
    </source>
</evidence>
<accession>A0ABM5TDZ0</accession>
<dbReference type="SUPFAM" id="SSF49303">
    <property type="entry name" value="beta-Galactosidase/glucuronidase domain"/>
    <property type="match status" value="1"/>
</dbReference>
<evidence type="ECO:0000256" key="4">
    <source>
        <dbReference type="SAM" id="MobiDB-lite"/>
    </source>
</evidence>
<dbReference type="InterPro" id="IPR032311">
    <property type="entry name" value="DUF4982"/>
</dbReference>
<evidence type="ECO:0000256" key="5">
    <source>
        <dbReference type="SAM" id="SignalP"/>
    </source>
</evidence>
<feature type="region of interest" description="Disordered" evidence="4">
    <location>
        <begin position="858"/>
        <end position="900"/>
    </location>
</feature>
<dbReference type="InterPro" id="IPR051913">
    <property type="entry name" value="GH2_Domain-Containing"/>
</dbReference>
<reference evidence="7 8" key="1">
    <citation type="journal article" date="2015" name="ISME J.">
        <title>Draft Genome Sequence of Streptomyces incarnatus NRRL8089, which Produces the Nucleoside Antibiotic Sinefungin.</title>
        <authorList>
            <person name="Oshima K."/>
            <person name="Hattori M."/>
            <person name="Shimizu H."/>
            <person name="Fukuda K."/>
            <person name="Nemoto M."/>
            <person name="Inagaki K."/>
            <person name="Tamura T."/>
        </authorList>
    </citation>
    <scope>NUCLEOTIDE SEQUENCE [LARGE SCALE GENOMIC DNA]</scope>
    <source>
        <strain evidence="7 8">NRRL 8089</strain>
    </source>
</reference>
<dbReference type="InterPro" id="IPR017853">
    <property type="entry name" value="GH"/>
</dbReference>
<keyword evidence="2" id="KW-0378">Hydrolase</keyword>
<dbReference type="InterPro" id="IPR006102">
    <property type="entry name" value="Ig-like_GH2"/>
</dbReference>
<evidence type="ECO:0000256" key="1">
    <source>
        <dbReference type="ARBA" id="ARBA00007401"/>
    </source>
</evidence>
<dbReference type="InterPro" id="IPR000421">
    <property type="entry name" value="FA58C"/>
</dbReference>
<evidence type="ECO:0000313" key="7">
    <source>
        <dbReference type="EMBL" id="AKJ09041.1"/>
    </source>
</evidence>
<dbReference type="Proteomes" id="UP000035366">
    <property type="component" value="Chromosome"/>
</dbReference>
<dbReference type="SUPFAM" id="SSF49373">
    <property type="entry name" value="Invasin/intimin cell-adhesion fragments"/>
    <property type="match status" value="1"/>
</dbReference>
<dbReference type="InterPro" id="IPR040605">
    <property type="entry name" value="Glyco_hydro2_dom5"/>
</dbReference>
<keyword evidence="3" id="KW-0326">Glycosidase</keyword>
<dbReference type="Pfam" id="PF00703">
    <property type="entry name" value="Glyco_hydro_2"/>
    <property type="match status" value="1"/>
</dbReference>
<dbReference type="InterPro" id="IPR013783">
    <property type="entry name" value="Ig-like_fold"/>
</dbReference>
<feature type="compositionally biased region" description="Low complexity" evidence="4">
    <location>
        <begin position="865"/>
        <end position="877"/>
    </location>
</feature>
<dbReference type="PRINTS" id="PR00132">
    <property type="entry name" value="GLHYDRLASE2"/>
</dbReference>
<dbReference type="PANTHER" id="PTHR42732:SF1">
    <property type="entry name" value="BETA-MANNOSIDASE"/>
    <property type="match status" value="1"/>
</dbReference>
<dbReference type="Pfam" id="PF00754">
    <property type="entry name" value="F5_F8_type_C"/>
    <property type="match status" value="1"/>
</dbReference>
<sequence length="1032" mass="110789">MTVTRRSVLVAATATPAAGALLSIPAAPAAAAAEASAGTGGRHTVPLRDGWRFALVDPGGITDPTGAYAQAADPGYDDSAWREVAVPHDWSIEQTPTTDHGTTSGTGFLPGGLGWYRLAFTLPPAYAGKRISVEFDGVYMDSYVYCNGTEAGRHPYGYTGFALDLTGLVHTDGSTPNVLAVQVRNQLPSSRWYSGSGIYREARLVITEPVHVARCGTYITTLEVSAGSAVVRVATTVLNESGAGTDVRILSRITGPDGRTVARASSTAAVSDRATETHELTVGKPLLWDFATPEHRYTLHTELRVAGRTTDNCSTPFGIRTYRFDPEEGFSLNGAYTKIKGVDLHHDQGALGAAISIDAVRRQMRIMKSMGVNAFRTSHNPPSPQMIQVCEELGIVMMVEAFDCWRTGKTKYDYGRFFDEWCEKDATEMVLAARNSPAVVLWSIGNEIPDSTSTAGLAMADRIIGAIKAADDTRPVVIGSNKYHGVPAAGSPADLMLAKLDGLGLNYNTAKSVDALHARYPHLFLFESESSSETSTRGAYQEPEHLNTGENHTPGKRETSSYDNNLASWTMSGEYGHKKDRDRKWFAGQFLWSGIDYIGEPTPYDVFPVKTSFFGAVDTAGFPKDMYHLFRSQWTSEPMVHLLPMTWNHQEGDTVEVWAYANVPSVELFLNGKSLGVRRFDVKRTTDGRGYLETTEATGDDKTFTDGPYPGSYTSPTGSAGKLHLTWKVPYQPGELKAVARRDGKVVATDVLRTAGAAHAVRLTADRKSLAADGRSLVFVTAEIVDAHGVVVPDAGHLITFDVGGGSLAGVDNGREESAERYQASTRTAFHGKALAIVRSGTEPGPLTVTARADGLRTGTASVSTTPARETARTPAPIFRPEHPSPPHHPIADASYSGRSDTLPAAMLDGDPATGWSNAFAKSPTALLPAFDGARAEDWVSVDFGRARTFDRVAVSFTVDSTHALPAKAEVAVWDGRTHVPVTGAEVEWATASDSPTVITFDAVRGSRLRLTLTSAAPGQAKGAVRISRLEV</sequence>
<dbReference type="PROSITE" id="PS50022">
    <property type="entry name" value="FA58C_3"/>
    <property type="match status" value="1"/>
</dbReference>
<evidence type="ECO:0000313" key="8">
    <source>
        <dbReference type="Proteomes" id="UP000035366"/>
    </source>
</evidence>
<dbReference type="Gene3D" id="2.60.40.10">
    <property type="entry name" value="Immunoglobulins"/>
    <property type="match status" value="3"/>
</dbReference>
<dbReference type="SUPFAM" id="SSF49785">
    <property type="entry name" value="Galactose-binding domain-like"/>
    <property type="match status" value="2"/>
</dbReference>
<feature type="signal peptide" evidence="5">
    <location>
        <begin position="1"/>
        <end position="32"/>
    </location>
</feature>
<feature type="compositionally biased region" description="Basic and acidic residues" evidence="4">
    <location>
        <begin position="542"/>
        <end position="560"/>
    </location>
</feature>
<dbReference type="InterPro" id="IPR036156">
    <property type="entry name" value="Beta-gal/glucu_dom_sf"/>
</dbReference>
<dbReference type="Pfam" id="PF02837">
    <property type="entry name" value="Glyco_hydro_2_N"/>
    <property type="match status" value="1"/>
</dbReference>
<evidence type="ECO:0000256" key="3">
    <source>
        <dbReference type="ARBA" id="ARBA00023295"/>
    </source>
</evidence>
<organism evidence="7 8">
    <name type="scientific">Streptomyces incarnatus</name>
    <dbReference type="NCBI Taxonomy" id="665007"/>
    <lineage>
        <taxon>Bacteria</taxon>
        <taxon>Bacillati</taxon>
        <taxon>Actinomycetota</taxon>
        <taxon>Actinomycetes</taxon>
        <taxon>Kitasatosporales</taxon>
        <taxon>Streptomycetaceae</taxon>
        <taxon>Streptomyces</taxon>
    </lineage>
</organism>
<evidence type="ECO:0000259" key="6">
    <source>
        <dbReference type="PROSITE" id="PS50022"/>
    </source>
</evidence>
<dbReference type="InterPro" id="IPR006104">
    <property type="entry name" value="Glyco_hydro_2_N"/>
</dbReference>
<dbReference type="InterPro" id="IPR006101">
    <property type="entry name" value="Glyco_hydro_2"/>
</dbReference>
<dbReference type="InterPro" id="IPR006311">
    <property type="entry name" value="TAT_signal"/>
</dbReference>
<keyword evidence="8" id="KW-1185">Reference proteome</keyword>
<dbReference type="Pfam" id="PF16355">
    <property type="entry name" value="DUF4982"/>
    <property type="match status" value="1"/>
</dbReference>
<dbReference type="Gene3D" id="3.20.20.80">
    <property type="entry name" value="Glycosidases"/>
    <property type="match status" value="1"/>
</dbReference>
<dbReference type="InterPro" id="IPR008964">
    <property type="entry name" value="Invasin/intimin_cell_adhesion"/>
</dbReference>
<feature type="region of interest" description="Disordered" evidence="4">
    <location>
        <begin position="534"/>
        <end position="563"/>
    </location>
</feature>
<name>A0ABM5TDZ0_9ACTN</name>